<reference evidence="1 2" key="1">
    <citation type="journal article" date="2020" name="Microbiome">
        <title>Single-cell genomics of uncultured bacteria reveals dietary fiber responders in the mouse gut microbiota.</title>
        <authorList>
            <person name="Chijiiwa R."/>
            <person name="Hosokawa M."/>
            <person name="Kogawa M."/>
            <person name="Nishikawa Y."/>
            <person name="Ide K."/>
            <person name="Sakanashi C."/>
            <person name="Takahashi K."/>
            <person name="Takeyama H."/>
        </authorList>
    </citation>
    <scope>NUCLEOTIDE SEQUENCE [LARGE SCALE GENOMIC DNA]</scope>
    <source>
        <strain evidence="1">IMSAGC_001</strain>
    </source>
</reference>
<evidence type="ECO:0000313" key="2">
    <source>
        <dbReference type="Proteomes" id="UP000491181"/>
    </source>
</evidence>
<organism evidence="1 2">
    <name type="scientific">Bacteroides acidifaciens</name>
    <dbReference type="NCBI Taxonomy" id="85831"/>
    <lineage>
        <taxon>Bacteria</taxon>
        <taxon>Pseudomonadati</taxon>
        <taxon>Bacteroidota</taxon>
        <taxon>Bacteroidia</taxon>
        <taxon>Bacteroidales</taxon>
        <taxon>Bacteroidaceae</taxon>
        <taxon>Bacteroides</taxon>
    </lineage>
</organism>
<proteinExistence type="predicted"/>
<protein>
    <submittedName>
        <fullName evidence="1">Uncharacterized protein</fullName>
    </submittedName>
</protein>
<dbReference type="AlphaFoldDB" id="A0A7J0A713"/>
<accession>A0A7J0A713</accession>
<dbReference type="Proteomes" id="UP000491181">
    <property type="component" value="Unassembled WGS sequence"/>
</dbReference>
<gene>
    <name evidence="1" type="ORF">IMSAGC001_03401</name>
</gene>
<comment type="caution">
    <text evidence="1">The sequence shown here is derived from an EMBL/GenBank/DDBJ whole genome shotgun (WGS) entry which is preliminary data.</text>
</comment>
<sequence>MSIADKILLRKRALIKTVNDGQLAMGSVVILEDLIQDNHILKI</sequence>
<dbReference type="EMBL" id="BLLS01000141">
    <property type="protein sequence ID" value="GFH87966.1"/>
    <property type="molecule type" value="Genomic_DNA"/>
</dbReference>
<name>A0A7J0A713_9BACE</name>
<evidence type="ECO:0000313" key="1">
    <source>
        <dbReference type="EMBL" id="GFH87966.1"/>
    </source>
</evidence>